<dbReference type="Proteomes" id="UP000799444">
    <property type="component" value="Unassembled WGS sequence"/>
</dbReference>
<dbReference type="EMBL" id="ML996133">
    <property type="protein sequence ID" value="KAF2735656.1"/>
    <property type="molecule type" value="Genomic_DNA"/>
</dbReference>
<dbReference type="CDD" id="cd15760">
    <property type="entry name" value="FYVE_scVPS27p_like"/>
    <property type="match status" value="1"/>
</dbReference>
<dbReference type="InterPro" id="IPR017455">
    <property type="entry name" value="Znf_FYVE-rel"/>
</dbReference>
<proteinExistence type="predicted"/>
<feature type="compositionally biased region" description="Polar residues" evidence="5">
    <location>
        <begin position="23"/>
        <end position="34"/>
    </location>
</feature>
<dbReference type="OrthoDB" id="10018316at2759"/>
<evidence type="ECO:0000313" key="7">
    <source>
        <dbReference type="EMBL" id="KAF2735656.1"/>
    </source>
</evidence>
<dbReference type="Pfam" id="PF01363">
    <property type="entry name" value="FYVE"/>
    <property type="match status" value="1"/>
</dbReference>
<dbReference type="PANTHER" id="PTHR47794">
    <property type="entry name" value="VACUOLAR PROTEIN SORTING-ASSOCIATED PROTEIN 27"/>
    <property type="match status" value="1"/>
</dbReference>
<dbReference type="GO" id="GO:0006623">
    <property type="term" value="P:protein targeting to vacuole"/>
    <property type="evidence" value="ECO:0007669"/>
    <property type="project" value="TreeGrafter"/>
</dbReference>
<dbReference type="PROSITE" id="PS50178">
    <property type="entry name" value="ZF_FYVE"/>
    <property type="match status" value="1"/>
</dbReference>
<evidence type="ECO:0000256" key="3">
    <source>
        <dbReference type="ARBA" id="ARBA00022833"/>
    </source>
</evidence>
<reference evidence="7" key="1">
    <citation type="journal article" date="2020" name="Stud. Mycol.">
        <title>101 Dothideomycetes genomes: a test case for predicting lifestyles and emergence of pathogens.</title>
        <authorList>
            <person name="Haridas S."/>
            <person name="Albert R."/>
            <person name="Binder M."/>
            <person name="Bloem J."/>
            <person name="Labutti K."/>
            <person name="Salamov A."/>
            <person name="Andreopoulos B."/>
            <person name="Baker S."/>
            <person name="Barry K."/>
            <person name="Bills G."/>
            <person name="Bluhm B."/>
            <person name="Cannon C."/>
            <person name="Castanera R."/>
            <person name="Culley D."/>
            <person name="Daum C."/>
            <person name="Ezra D."/>
            <person name="Gonzalez J."/>
            <person name="Henrissat B."/>
            <person name="Kuo A."/>
            <person name="Liang C."/>
            <person name="Lipzen A."/>
            <person name="Lutzoni F."/>
            <person name="Magnuson J."/>
            <person name="Mondo S."/>
            <person name="Nolan M."/>
            <person name="Ohm R."/>
            <person name="Pangilinan J."/>
            <person name="Park H.-J."/>
            <person name="Ramirez L."/>
            <person name="Alfaro M."/>
            <person name="Sun H."/>
            <person name="Tritt A."/>
            <person name="Yoshinaga Y."/>
            <person name="Zwiers L.-H."/>
            <person name="Turgeon B."/>
            <person name="Goodwin S."/>
            <person name="Spatafora J."/>
            <person name="Crous P."/>
            <person name="Grigoriev I."/>
        </authorList>
    </citation>
    <scope>NUCLEOTIDE SEQUENCE</scope>
    <source>
        <strain evidence="7">CBS 125425</strain>
    </source>
</reference>
<dbReference type="GO" id="GO:0008270">
    <property type="term" value="F:zinc ion binding"/>
    <property type="evidence" value="ECO:0007669"/>
    <property type="project" value="UniProtKB-KW"/>
</dbReference>
<evidence type="ECO:0000256" key="1">
    <source>
        <dbReference type="ARBA" id="ARBA00022723"/>
    </source>
</evidence>
<dbReference type="GO" id="GO:0032266">
    <property type="term" value="F:phosphatidylinositol-3-phosphate binding"/>
    <property type="evidence" value="ECO:0007669"/>
    <property type="project" value="TreeGrafter"/>
</dbReference>
<evidence type="ECO:0000256" key="5">
    <source>
        <dbReference type="SAM" id="MobiDB-lite"/>
    </source>
</evidence>
<gene>
    <name evidence="7" type="ORF">EJ04DRAFT_575976</name>
</gene>
<dbReference type="PANTHER" id="PTHR47794:SF1">
    <property type="entry name" value="VACUOLAR PROTEIN SORTING-ASSOCIATED PROTEIN 27"/>
    <property type="match status" value="1"/>
</dbReference>
<feature type="region of interest" description="Disordered" evidence="5">
    <location>
        <begin position="219"/>
        <end position="248"/>
    </location>
</feature>
<evidence type="ECO:0000259" key="6">
    <source>
        <dbReference type="PROSITE" id="PS50178"/>
    </source>
</evidence>
<dbReference type="Gene3D" id="3.30.40.10">
    <property type="entry name" value="Zinc/RING finger domain, C3HC4 (zinc finger)"/>
    <property type="match status" value="1"/>
</dbReference>
<feature type="compositionally biased region" description="Polar residues" evidence="5">
    <location>
        <begin position="1"/>
        <end position="12"/>
    </location>
</feature>
<feature type="region of interest" description="Disordered" evidence="5">
    <location>
        <begin position="73"/>
        <end position="92"/>
    </location>
</feature>
<feature type="compositionally biased region" description="Low complexity" evidence="5">
    <location>
        <begin position="35"/>
        <end position="49"/>
    </location>
</feature>
<dbReference type="GO" id="GO:0043328">
    <property type="term" value="P:protein transport to vacuole involved in ubiquitin-dependent protein catabolic process via the multivesicular body sorting pathway"/>
    <property type="evidence" value="ECO:0007669"/>
    <property type="project" value="TreeGrafter"/>
</dbReference>
<feature type="domain" description="FYVE-type" evidence="6">
    <location>
        <begin position="157"/>
        <end position="212"/>
    </location>
</feature>
<accession>A0A9P4R2J0</accession>
<sequence length="264" mass="29083">MAADFSTATIVSQPAPYQHHAYKTSSQHTPTGLATSTSSDSSPTSPRTTVHPLHVPQIRPQKNPIYVPAALRRTEKPARQSPPKHDSVVEIPDGTWSAGVGLGRAMGDGTQSPLARIATEDLNSIYSGTPLSPVAGPITRNHWQPDSSTSVCSADSCETQFGFFTRRHHCRKCGAIFCWQHSQHQVRLTEFAIFHPEGDLQRACDGCYNQYRLWEQVRTSRSNSEDSGRTPAMQIDTPIAKRPEPNRVGSLATSFQGAWNWSTF</sequence>
<keyword evidence="3" id="KW-0862">Zinc</keyword>
<dbReference type="SUPFAM" id="SSF57903">
    <property type="entry name" value="FYVE/PHD zinc finger"/>
    <property type="match status" value="1"/>
</dbReference>
<keyword evidence="2 4" id="KW-0863">Zinc-finger</keyword>
<feature type="compositionally biased region" description="Basic and acidic residues" evidence="5">
    <location>
        <begin position="73"/>
        <end position="88"/>
    </location>
</feature>
<feature type="region of interest" description="Disordered" evidence="5">
    <location>
        <begin position="1"/>
        <end position="61"/>
    </location>
</feature>
<dbReference type="GO" id="GO:0043130">
    <property type="term" value="F:ubiquitin binding"/>
    <property type="evidence" value="ECO:0007669"/>
    <property type="project" value="TreeGrafter"/>
</dbReference>
<evidence type="ECO:0000313" key="8">
    <source>
        <dbReference type="Proteomes" id="UP000799444"/>
    </source>
</evidence>
<keyword evidence="1" id="KW-0479">Metal-binding</keyword>
<dbReference type="InterPro" id="IPR013083">
    <property type="entry name" value="Znf_RING/FYVE/PHD"/>
</dbReference>
<dbReference type="GO" id="GO:0033565">
    <property type="term" value="C:ESCRT-0 complex"/>
    <property type="evidence" value="ECO:0007669"/>
    <property type="project" value="TreeGrafter"/>
</dbReference>
<protein>
    <submittedName>
        <fullName evidence="7">FYVE-domain-containing protein</fullName>
    </submittedName>
</protein>
<organism evidence="7 8">
    <name type="scientific">Polyplosphaeria fusca</name>
    <dbReference type="NCBI Taxonomy" id="682080"/>
    <lineage>
        <taxon>Eukaryota</taxon>
        <taxon>Fungi</taxon>
        <taxon>Dikarya</taxon>
        <taxon>Ascomycota</taxon>
        <taxon>Pezizomycotina</taxon>
        <taxon>Dothideomycetes</taxon>
        <taxon>Pleosporomycetidae</taxon>
        <taxon>Pleosporales</taxon>
        <taxon>Tetraplosphaeriaceae</taxon>
        <taxon>Polyplosphaeria</taxon>
    </lineage>
</organism>
<keyword evidence="8" id="KW-1185">Reference proteome</keyword>
<dbReference type="AlphaFoldDB" id="A0A9P4R2J0"/>
<name>A0A9P4R2J0_9PLEO</name>
<evidence type="ECO:0000256" key="4">
    <source>
        <dbReference type="PROSITE-ProRule" id="PRU00091"/>
    </source>
</evidence>
<comment type="caution">
    <text evidence="7">The sequence shown here is derived from an EMBL/GenBank/DDBJ whole genome shotgun (WGS) entry which is preliminary data.</text>
</comment>
<dbReference type="SMART" id="SM00064">
    <property type="entry name" value="FYVE"/>
    <property type="match status" value="1"/>
</dbReference>
<evidence type="ECO:0000256" key="2">
    <source>
        <dbReference type="ARBA" id="ARBA00022771"/>
    </source>
</evidence>
<dbReference type="InterPro" id="IPR011011">
    <property type="entry name" value="Znf_FYVE_PHD"/>
</dbReference>
<dbReference type="InterPro" id="IPR000306">
    <property type="entry name" value="Znf_FYVE"/>
</dbReference>